<evidence type="ECO:0000256" key="1">
    <source>
        <dbReference type="SAM" id="MobiDB-lite"/>
    </source>
</evidence>
<dbReference type="AlphaFoldDB" id="A0A6J7J0D3"/>
<evidence type="ECO:0000313" key="2">
    <source>
        <dbReference type="EMBL" id="CAB4935972.1"/>
    </source>
</evidence>
<gene>
    <name evidence="2" type="ORF">UFOPK3564_02647</name>
</gene>
<proteinExistence type="predicted"/>
<reference evidence="2" key="1">
    <citation type="submission" date="2020-05" db="EMBL/GenBank/DDBJ databases">
        <authorList>
            <person name="Chiriac C."/>
            <person name="Salcher M."/>
            <person name="Ghai R."/>
            <person name="Kavagutti S V."/>
        </authorList>
    </citation>
    <scope>NUCLEOTIDE SEQUENCE</scope>
</reference>
<organism evidence="2">
    <name type="scientific">freshwater metagenome</name>
    <dbReference type="NCBI Taxonomy" id="449393"/>
    <lineage>
        <taxon>unclassified sequences</taxon>
        <taxon>metagenomes</taxon>
        <taxon>ecological metagenomes</taxon>
    </lineage>
</organism>
<feature type="region of interest" description="Disordered" evidence="1">
    <location>
        <begin position="1"/>
        <end position="152"/>
    </location>
</feature>
<protein>
    <submittedName>
        <fullName evidence="2">Unannotated protein</fullName>
    </submittedName>
</protein>
<feature type="compositionally biased region" description="Basic and acidic residues" evidence="1">
    <location>
        <begin position="71"/>
        <end position="88"/>
    </location>
</feature>
<accession>A0A6J7J0D3</accession>
<dbReference type="EMBL" id="CAFBMK010000200">
    <property type="protein sequence ID" value="CAB4935972.1"/>
    <property type="molecule type" value="Genomic_DNA"/>
</dbReference>
<sequence>MHDVGGGQRDAQGARPSRREGHGDRHRGGGSTGGPGDGHRGGVLVPGTGPVRGVGHGPGPDDPILGLAVLARDDPLRHPDEAVVDRAVARPGLEPADDGPAVAQDVQAQRGEPDPHGHAPVREDDRQRGGDGRGGAHGSMLGHPRTAPVNVP</sequence>
<feature type="compositionally biased region" description="Basic and acidic residues" evidence="1">
    <location>
        <begin position="17"/>
        <end position="27"/>
    </location>
</feature>
<feature type="compositionally biased region" description="Basic and acidic residues" evidence="1">
    <location>
        <begin position="111"/>
        <end position="131"/>
    </location>
</feature>
<name>A0A6J7J0D3_9ZZZZ</name>